<accession>A0A2W4WTE5</accession>
<sequence>MTVNILKLEFKSDSHDATVKKLMPTIEFYRSEGRSLPDIYAALCEAKALSKGNAPPMSLSTFRNGYYQNRTDSATQSTTKKNYQGMGKKATISSANFLCKDACEKS</sequence>
<dbReference type="EMBL" id="QBMC01000008">
    <property type="protein sequence ID" value="PZO22648.1"/>
    <property type="molecule type" value="Genomic_DNA"/>
</dbReference>
<dbReference type="Proteomes" id="UP000249354">
    <property type="component" value="Unassembled WGS sequence"/>
</dbReference>
<protein>
    <submittedName>
        <fullName evidence="1">Uncharacterized protein</fullName>
    </submittedName>
</protein>
<reference evidence="1 2" key="2">
    <citation type="submission" date="2018-06" db="EMBL/GenBank/DDBJ databases">
        <title>Metagenomic assembly of (sub)arctic Cyanobacteria and their associated microbiome from non-axenic cultures.</title>
        <authorList>
            <person name="Baurain D."/>
        </authorList>
    </citation>
    <scope>NUCLEOTIDE SEQUENCE [LARGE SCALE GENOMIC DNA]</scope>
    <source>
        <strain evidence="1">ULC129bin1</strain>
    </source>
</reference>
<proteinExistence type="predicted"/>
<organism evidence="1 2">
    <name type="scientific">Leptolyngbya foveolarum</name>
    <dbReference type="NCBI Taxonomy" id="47253"/>
    <lineage>
        <taxon>Bacteria</taxon>
        <taxon>Bacillati</taxon>
        <taxon>Cyanobacteriota</taxon>
        <taxon>Cyanophyceae</taxon>
        <taxon>Leptolyngbyales</taxon>
        <taxon>Leptolyngbyaceae</taxon>
        <taxon>Leptolyngbya group</taxon>
        <taxon>Leptolyngbya</taxon>
    </lineage>
</organism>
<dbReference type="AlphaFoldDB" id="A0A2W4WTE5"/>
<reference evidence="2" key="1">
    <citation type="submission" date="2018-04" db="EMBL/GenBank/DDBJ databases">
        <authorList>
            <person name="Cornet L."/>
        </authorList>
    </citation>
    <scope>NUCLEOTIDE SEQUENCE [LARGE SCALE GENOMIC DNA]</scope>
</reference>
<gene>
    <name evidence="1" type="ORF">DCF25_02470</name>
</gene>
<evidence type="ECO:0000313" key="1">
    <source>
        <dbReference type="EMBL" id="PZO22648.1"/>
    </source>
</evidence>
<comment type="caution">
    <text evidence="1">The sequence shown here is derived from an EMBL/GenBank/DDBJ whole genome shotgun (WGS) entry which is preliminary data.</text>
</comment>
<name>A0A2W4WTE5_9CYAN</name>
<evidence type="ECO:0000313" key="2">
    <source>
        <dbReference type="Proteomes" id="UP000249354"/>
    </source>
</evidence>